<dbReference type="AlphaFoldDB" id="A0A517NTV0"/>
<dbReference type="RefSeq" id="WP_145418159.1">
    <property type="nucleotide sequence ID" value="NZ_CP036526.1"/>
</dbReference>
<feature type="transmembrane region" description="Helical" evidence="1">
    <location>
        <begin position="12"/>
        <end position="37"/>
    </location>
</feature>
<evidence type="ECO:0000313" key="2">
    <source>
        <dbReference type="EMBL" id="QDT10532.1"/>
    </source>
</evidence>
<dbReference type="OrthoDB" id="9839788at2"/>
<evidence type="ECO:0000256" key="1">
    <source>
        <dbReference type="SAM" id="Phobius"/>
    </source>
</evidence>
<feature type="transmembrane region" description="Helical" evidence="1">
    <location>
        <begin position="78"/>
        <end position="97"/>
    </location>
</feature>
<accession>A0A517NTV0</accession>
<keyword evidence="1" id="KW-0812">Transmembrane</keyword>
<proteinExistence type="predicted"/>
<evidence type="ECO:0000313" key="3">
    <source>
        <dbReference type="Proteomes" id="UP000319817"/>
    </source>
</evidence>
<feature type="transmembrane region" description="Helical" evidence="1">
    <location>
        <begin position="109"/>
        <end position="126"/>
    </location>
</feature>
<organism evidence="2 3">
    <name type="scientific">Stieleria marina</name>
    <dbReference type="NCBI Taxonomy" id="1930275"/>
    <lineage>
        <taxon>Bacteria</taxon>
        <taxon>Pseudomonadati</taxon>
        <taxon>Planctomycetota</taxon>
        <taxon>Planctomycetia</taxon>
        <taxon>Pirellulales</taxon>
        <taxon>Pirellulaceae</taxon>
        <taxon>Stieleria</taxon>
    </lineage>
</organism>
<keyword evidence="1" id="KW-0472">Membrane</keyword>
<dbReference type="Proteomes" id="UP000319817">
    <property type="component" value="Chromosome"/>
</dbReference>
<keyword evidence="3" id="KW-1185">Reference proteome</keyword>
<dbReference type="EMBL" id="CP036526">
    <property type="protein sequence ID" value="QDT10532.1"/>
    <property type="molecule type" value="Genomic_DNA"/>
</dbReference>
<gene>
    <name evidence="2" type="ORF">K239x_24890</name>
</gene>
<name>A0A517NTV0_9BACT</name>
<sequence length="130" mass="14094">MTIEWVPTFKAIAYAFVLSMVLGLAFGVSIAVVYLVGGESGTAIYDTPFGTFAGLLISIAPIVIGARHLVHSVSTRPYLHCLIFGIANLAICLAFSLFPSESPTRWTDYFFLAALIPIALLTCHVTRDRI</sequence>
<keyword evidence="1" id="KW-1133">Transmembrane helix</keyword>
<protein>
    <submittedName>
        <fullName evidence="2">Uncharacterized protein</fullName>
    </submittedName>
</protein>
<feature type="transmembrane region" description="Helical" evidence="1">
    <location>
        <begin position="49"/>
        <end position="66"/>
    </location>
</feature>
<reference evidence="2 3" key="1">
    <citation type="submission" date="2019-02" db="EMBL/GenBank/DDBJ databases">
        <title>Deep-cultivation of Planctomycetes and their phenomic and genomic characterization uncovers novel biology.</title>
        <authorList>
            <person name="Wiegand S."/>
            <person name="Jogler M."/>
            <person name="Boedeker C."/>
            <person name="Pinto D."/>
            <person name="Vollmers J."/>
            <person name="Rivas-Marin E."/>
            <person name="Kohn T."/>
            <person name="Peeters S.H."/>
            <person name="Heuer A."/>
            <person name="Rast P."/>
            <person name="Oberbeckmann S."/>
            <person name="Bunk B."/>
            <person name="Jeske O."/>
            <person name="Meyerdierks A."/>
            <person name="Storesund J.E."/>
            <person name="Kallscheuer N."/>
            <person name="Luecker S."/>
            <person name="Lage O.M."/>
            <person name="Pohl T."/>
            <person name="Merkel B.J."/>
            <person name="Hornburger P."/>
            <person name="Mueller R.-W."/>
            <person name="Bruemmer F."/>
            <person name="Labrenz M."/>
            <person name="Spormann A.M."/>
            <person name="Op den Camp H."/>
            <person name="Overmann J."/>
            <person name="Amann R."/>
            <person name="Jetten M.S.M."/>
            <person name="Mascher T."/>
            <person name="Medema M.H."/>
            <person name="Devos D.P."/>
            <person name="Kaster A.-K."/>
            <person name="Ovreas L."/>
            <person name="Rohde M."/>
            <person name="Galperin M.Y."/>
            <person name="Jogler C."/>
        </authorList>
    </citation>
    <scope>NUCLEOTIDE SEQUENCE [LARGE SCALE GENOMIC DNA]</scope>
    <source>
        <strain evidence="2 3">K23_9</strain>
    </source>
</reference>